<dbReference type="EMBL" id="JAWQEG010002835">
    <property type="protein sequence ID" value="KAK3869439.1"/>
    <property type="molecule type" value="Genomic_DNA"/>
</dbReference>
<comment type="caution">
    <text evidence="6">The sequence shown here is derived from an EMBL/GenBank/DDBJ whole genome shotgun (WGS) entry which is preliminary data.</text>
</comment>
<evidence type="ECO:0000256" key="3">
    <source>
        <dbReference type="ARBA" id="ARBA00022837"/>
    </source>
</evidence>
<dbReference type="InterPro" id="IPR018247">
    <property type="entry name" value="EF_Hand_1_Ca_BS"/>
</dbReference>
<dbReference type="Proteomes" id="UP001286313">
    <property type="component" value="Unassembled WGS sequence"/>
</dbReference>
<dbReference type="GO" id="GO:0005509">
    <property type="term" value="F:calcium ion binding"/>
    <property type="evidence" value="ECO:0007669"/>
    <property type="project" value="InterPro"/>
</dbReference>
<gene>
    <name evidence="6" type="ORF">Pcinc_025240</name>
</gene>
<accession>A0AAE1KBV1</accession>
<dbReference type="InterPro" id="IPR011992">
    <property type="entry name" value="EF-hand-dom_pair"/>
</dbReference>
<dbReference type="Pfam" id="PF13499">
    <property type="entry name" value="EF-hand_7"/>
    <property type="match status" value="1"/>
</dbReference>
<protein>
    <recommendedName>
        <fullName evidence="5">EF-hand domain-containing protein</fullName>
    </recommendedName>
</protein>
<reference evidence="6" key="1">
    <citation type="submission" date="2023-10" db="EMBL/GenBank/DDBJ databases">
        <title>Genome assemblies of two species of porcelain crab, Petrolisthes cinctipes and Petrolisthes manimaculis (Anomura: Porcellanidae).</title>
        <authorList>
            <person name="Angst P."/>
        </authorList>
    </citation>
    <scope>NUCLEOTIDE SEQUENCE</scope>
    <source>
        <strain evidence="6">PB745_01</strain>
        <tissue evidence="6">Gill</tissue>
    </source>
</reference>
<sequence>MKRLAVIGGAVGAAPSGHVIFVYIQNQSVTVSQGFRHLLQHLLGDRTQVVISIMFTPGRIVLLYMATLAVAQNRMAPGVPPGQYQPQQQQQQYQQQPQQHRQQPPPQYQQQVGAPGVPQQQYQGAATVPPAQYQPPPPPPQQQQQQYQQQQQQHPPPPPPPPQQQQQQQQQHVQGVQQQQQQHHGHHNQQQRVLRNPNLSQERDHIKDHLEVPIDTAGMSEQELQFHYFKMHDADNNNKLDGQELIKSLFHWHDSSNHDGNKGGHHPPPEPKIFTDDELTNMIDPILDQDDRNRDGFIDYPEFVQAQRNAAANAAAASGTNAP</sequence>
<feature type="compositionally biased region" description="Pro residues" evidence="4">
    <location>
        <begin position="154"/>
        <end position="163"/>
    </location>
</feature>
<feature type="region of interest" description="Disordered" evidence="4">
    <location>
        <begin position="79"/>
        <end position="193"/>
    </location>
</feature>
<name>A0AAE1KBV1_PETCI</name>
<keyword evidence="7" id="KW-1185">Reference proteome</keyword>
<evidence type="ECO:0000256" key="1">
    <source>
        <dbReference type="ARBA" id="ARBA00022729"/>
    </source>
</evidence>
<dbReference type="PANTHER" id="PTHR23104:SF17">
    <property type="entry name" value="EF-HAND DOMAIN-CONTAINING PROTEIN"/>
    <property type="match status" value="1"/>
</dbReference>
<feature type="compositionally biased region" description="Low complexity" evidence="4">
    <location>
        <begin position="81"/>
        <end position="131"/>
    </location>
</feature>
<dbReference type="PROSITE" id="PS00018">
    <property type="entry name" value="EF_HAND_1"/>
    <property type="match status" value="2"/>
</dbReference>
<feature type="compositionally biased region" description="Pro residues" evidence="4">
    <location>
        <begin position="132"/>
        <end position="141"/>
    </location>
</feature>
<dbReference type="InterPro" id="IPR052110">
    <property type="entry name" value="MCFD2-like"/>
</dbReference>
<keyword evidence="3" id="KW-0106">Calcium</keyword>
<organism evidence="6 7">
    <name type="scientific">Petrolisthes cinctipes</name>
    <name type="common">Flat porcelain crab</name>
    <dbReference type="NCBI Taxonomy" id="88211"/>
    <lineage>
        <taxon>Eukaryota</taxon>
        <taxon>Metazoa</taxon>
        <taxon>Ecdysozoa</taxon>
        <taxon>Arthropoda</taxon>
        <taxon>Crustacea</taxon>
        <taxon>Multicrustacea</taxon>
        <taxon>Malacostraca</taxon>
        <taxon>Eumalacostraca</taxon>
        <taxon>Eucarida</taxon>
        <taxon>Decapoda</taxon>
        <taxon>Pleocyemata</taxon>
        <taxon>Anomura</taxon>
        <taxon>Galatheoidea</taxon>
        <taxon>Porcellanidae</taxon>
        <taxon>Petrolisthes</taxon>
    </lineage>
</organism>
<proteinExistence type="predicted"/>
<dbReference type="Gene3D" id="1.10.238.10">
    <property type="entry name" value="EF-hand"/>
    <property type="match status" value="1"/>
</dbReference>
<dbReference type="InterPro" id="IPR002048">
    <property type="entry name" value="EF_hand_dom"/>
</dbReference>
<keyword evidence="2" id="KW-0677">Repeat</keyword>
<keyword evidence="1" id="KW-0732">Signal</keyword>
<feature type="compositionally biased region" description="Low complexity" evidence="4">
    <location>
        <begin position="142"/>
        <end position="153"/>
    </location>
</feature>
<evidence type="ECO:0000313" key="7">
    <source>
        <dbReference type="Proteomes" id="UP001286313"/>
    </source>
</evidence>
<evidence type="ECO:0000313" key="6">
    <source>
        <dbReference type="EMBL" id="KAK3869439.1"/>
    </source>
</evidence>
<feature type="domain" description="EF-hand" evidence="5">
    <location>
        <begin position="291"/>
        <end position="313"/>
    </location>
</feature>
<dbReference type="PANTHER" id="PTHR23104">
    <property type="entry name" value="MULTIPLE COAGULATION FACTOR DEFICIENCY PROTEIN 2 NEURAL STEM CELL DERIVED NEURONAL SURVIVAL PROTEIN"/>
    <property type="match status" value="1"/>
</dbReference>
<evidence type="ECO:0000256" key="2">
    <source>
        <dbReference type="ARBA" id="ARBA00022737"/>
    </source>
</evidence>
<dbReference type="PROSITE" id="PS50222">
    <property type="entry name" value="EF_HAND_2"/>
    <property type="match status" value="1"/>
</dbReference>
<feature type="compositionally biased region" description="Low complexity" evidence="4">
    <location>
        <begin position="164"/>
        <end position="182"/>
    </location>
</feature>
<dbReference type="SUPFAM" id="SSF47473">
    <property type="entry name" value="EF-hand"/>
    <property type="match status" value="1"/>
</dbReference>
<dbReference type="AlphaFoldDB" id="A0AAE1KBV1"/>
<evidence type="ECO:0000259" key="5">
    <source>
        <dbReference type="PROSITE" id="PS50222"/>
    </source>
</evidence>
<evidence type="ECO:0000256" key="4">
    <source>
        <dbReference type="SAM" id="MobiDB-lite"/>
    </source>
</evidence>